<proteinExistence type="predicted"/>
<dbReference type="STRING" id="166423.A0A0N0U6P4"/>
<feature type="transmembrane region" description="Helical" evidence="10">
    <location>
        <begin position="274"/>
        <end position="298"/>
    </location>
</feature>
<protein>
    <submittedName>
        <fullName evidence="11">Uncharacterized protein</fullName>
    </submittedName>
</protein>
<evidence type="ECO:0000256" key="6">
    <source>
        <dbReference type="ARBA" id="ARBA00022989"/>
    </source>
</evidence>
<gene>
    <name evidence="11" type="ORF">WN51_09748</name>
</gene>
<comment type="subcellular location">
    <subcellularLocation>
        <location evidence="1">Cell membrane</location>
        <topology evidence="1">Multi-pass membrane protein</topology>
    </subcellularLocation>
</comment>
<dbReference type="GO" id="GO:0007165">
    <property type="term" value="P:signal transduction"/>
    <property type="evidence" value="ECO:0007669"/>
    <property type="project" value="UniProtKB-KW"/>
</dbReference>
<dbReference type="Proteomes" id="UP000053105">
    <property type="component" value="Unassembled WGS sequence"/>
</dbReference>
<evidence type="ECO:0000256" key="10">
    <source>
        <dbReference type="SAM" id="Phobius"/>
    </source>
</evidence>
<dbReference type="PANTHER" id="PTHR21137:SF35">
    <property type="entry name" value="ODORANT RECEPTOR 19A-RELATED"/>
    <property type="match status" value="1"/>
</dbReference>
<evidence type="ECO:0000256" key="5">
    <source>
        <dbReference type="ARBA" id="ARBA00022725"/>
    </source>
</evidence>
<feature type="transmembrane region" description="Helical" evidence="10">
    <location>
        <begin position="543"/>
        <end position="565"/>
    </location>
</feature>
<keyword evidence="7 10" id="KW-0472">Membrane</keyword>
<evidence type="ECO:0000256" key="9">
    <source>
        <dbReference type="ARBA" id="ARBA00023224"/>
    </source>
</evidence>
<feature type="transmembrane region" description="Helical" evidence="10">
    <location>
        <begin position="612"/>
        <end position="633"/>
    </location>
</feature>
<keyword evidence="8" id="KW-0675">Receptor</keyword>
<name>A0A0N0U6P4_9HYME</name>
<dbReference type="OrthoDB" id="8185860at2759"/>
<dbReference type="GO" id="GO:0005549">
    <property type="term" value="F:odorant binding"/>
    <property type="evidence" value="ECO:0007669"/>
    <property type="project" value="InterPro"/>
</dbReference>
<accession>A0A0N0U6P4</accession>
<evidence type="ECO:0000256" key="2">
    <source>
        <dbReference type="ARBA" id="ARBA00022475"/>
    </source>
</evidence>
<feature type="transmembrane region" description="Helical" evidence="10">
    <location>
        <begin position="124"/>
        <end position="147"/>
    </location>
</feature>
<dbReference type="GO" id="GO:0004984">
    <property type="term" value="F:olfactory receptor activity"/>
    <property type="evidence" value="ECO:0007669"/>
    <property type="project" value="InterPro"/>
</dbReference>
<dbReference type="GO" id="GO:0005886">
    <property type="term" value="C:plasma membrane"/>
    <property type="evidence" value="ECO:0007669"/>
    <property type="project" value="UniProtKB-SubCell"/>
</dbReference>
<sequence length="745" mass="85999">MDFRNLNRLNIFVNVLSGNFLPMTSKKTKLPILFKIYSIIVWLIELVYFTACIFGLFCVSREKVLKDSMINLIVLFEIIVLSIYLHNRKNLSRELIGKLNHLIEDNKMLQDITLSTVKPIVKSLTIYTIANTTAVIIWIALPLLEIFRKNEFYYSDYGVPAVISKEPFSTGIFIGGVALQILGAAYTIIRKIGLDLYTIHFIILMTAQYKYLRIKIATIFKQEPETLHNDIVKQNISSGNKRTISHEMRLLTRHYETVVEMAVMLRKLLSPNIGILYIEYVFRFCFISFMLVTSTGFFLEKCLLIMYTLGVLIQFYILCYSIQKLIEASETVTDDVIHEKWYFHDVSLQRAIVMMILTNKLECKLSSLQSIDLTLPSFMSLFFLLKKNKQQSKNVGDGVIHEKWYLHNLSLQRAIVMIILTNKLECKLSSLQCIDLTLPSFMSRLIEKLNHLIAGNETLQDITVDVVKPIEKPLPIYTFGNIIAVVIWAALLIFLLPVLSIKFGTIFEKETEAFDIHFYYSLHFYDSLTEKKKYIYIYSEKKTLLPLSLALFVANCTTLISRFFAISNLQKNSEFHLVINSFSKLNRLIESNETLQGITISTMKPIEKPLKVYTVGNIVTTTIWTLLPFLEIFRKDEFYYSDYQIPGVISKEPFSINIFITGVILQSVGGAIQNVRKMSLDLYTMHFIILMTAQYKYLRVKFAMIFEQECGTLKGLYGDIRENVSSGTIKQEMRLLIRHYGIVVA</sequence>
<keyword evidence="6 10" id="KW-1133">Transmembrane helix</keyword>
<feature type="transmembrane region" description="Helical" evidence="10">
    <location>
        <begin position="69"/>
        <end position="86"/>
    </location>
</feature>
<evidence type="ECO:0000256" key="4">
    <source>
        <dbReference type="ARBA" id="ARBA00022692"/>
    </source>
</evidence>
<dbReference type="Pfam" id="PF02949">
    <property type="entry name" value="7tm_6"/>
    <property type="match status" value="1"/>
</dbReference>
<organism evidence="11 12">
    <name type="scientific">Melipona quadrifasciata</name>
    <dbReference type="NCBI Taxonomy" id="166423"/>
    <lineage>
        <taxon>Eukaryota</taxon>
        <taxon>Metazoa</taxon>
        <taxon>Ecdysozoa</taxon>
        <taxon>Arthropoda</taxon>
        <taxon>Hexapoda</taxon>
        <taxon>Insecta</taxon>
        <taxon>Pterygota</taxon>
        <taxon>Neoptera</taxon>
        <taxon>Endopterygota</taxon>
        <taxon>Hymenoptera</taxon>
        <taxon>Apocrita</taxon>
        <taxon>Aculeata</taxon>
        <taxon>Apoidea</taxon>
        <taxon>Anthophila</taxon>
        <taxon>Apidae</taxon>
        <taxon>Melipona</taxon>
    </lineage>
</organism>
<feature type="transmembrane region" description="Helical" evidence="10">
    <location>
        <begin position="304"/>
        <end position="322"/>
    </location>
</feature>
<evidence type="ECO:0000256" key="8">
    <source>
        <dbReference type="ARBA" id="ARBA00023170"/>
    </source>
</evidence>
<keyword evidence="9" id="KW-0807">Transducer</keyword>
<feature type="transmembrane region" description="Helical" evidence="10">
    <location>
        <begin position="654"/>
        <end position="672"/>
    </location>
</feature>
<evidence type="ECO:0000313" key="11">
    <source>
        <dbReference type="EMBL" id="KOX77424.1"/>
    </source>
</evidence>
<feature type="transmembrane region" description="Helical" evidence="10">
    <location>
        <begin position="32"/>
        <end position="57"/>
    </location>
</feature>
<keyword evidence="4 10" id="KW-0812">Transmembrane</keyword>
<evidence type="ECO:0000256" key="1">
    <source>
        <dbReference type="ARBA" id="ARBA00004651"/>
    </source>
</evidence>
<reference evidence="11 12" key="1">
    <citation type="submission" date="2015-07" db="EMBL/GenBank/DDBJ databases">
        <title>The genome of Melipona quadrifasciata.</title>
        <authorList>
            <person name="Pan H."/>
            <person name="Kapheim K."/>
        </authorList>
    </citation>
    <scope>NUCLEOTIDE SEQUENCE [LARGE SCALE GENOMIC DNA]</scope>
    <source>
        <strain evidence="11">0111107301</strain>
        <tissue evidence="11">Whole body</tissue>
    </source>
</reference>
<evidence type="ECO:0000256" key="3">
    <source>
        <dbReference type="ARBA" id="ARBA00022606"/>
    </source>
</evidence>
<keyword evidence="12" id="KW-1185">Reference proteome</keyword>
<dbReference type="AlphaFoldDB" id="A0A0N0U6P4"/>
<feature type="transmembrane region" description="Helical" evidence="10">
    <location>
        <begin position="168"/>
        <end position="188"/>
    </location>
</feature>
<keyword evidence="3" id="KW-0716">Sensory transduction</keyword>
<dbReference type="InterPro" id="IPR004117">
    <property type="entry name" value="7tm6_olfct_rcpt"/>
</dbReference>
<keyword evidence="5" id="KW-0552">Olfaction</keyword>
<dbReference type="EMBL" id="KQ435732">
    <property type="protein sequence ID" value="KOX77424.1"/>
    <property type="molecule type" value="Genomic_DNA"/>
</dbReference>
<evidence type="ECO:0000256" key="7">
    <source>
        <dbReference type="ARBA" id="ARBA00023136"/>
    </source>
</evidence>
<feature type="transmembrane region" description="Helical" evidence="10">
    <location>
        <begin position="476"/>
        <end position="499"/>
    </location>
</feature>
<keyword evidence="2" id="KW-1003">Cell membrane</keyword>
<dbReference type="PANTHER" id="PTHR21137">
    <property type="entry name" value="ODORANT RECEPTOR"/>
    <property type="match status" value="1"/>
</dbReference>
<evidence type="ECO:0000313" key="12">
    <source>
        <dbReference type="Proteomes" id="UP000053105"/>
    </source>
</evidence>